<keyword evidence="4 6" id="KW-1133">Transmembrane helix</keyword>
<keyword evidence="3 6" id="KW-0812">Transmembrane</keyword>
<name>A0A8J2T8X7_ZYGB2</name>
<dbReference type="GO" id="GO:0032468">
    <property type="term" value="P:Golgi calcium ion homeostasis"/>
    <property type="evidence" value="ECO:0007669"/>
    <property type="project" value="TreeGrafter"/>
</dbReference>
<feature type="transmembrane region" description="Helical" evidence="6">
    <location>
        <begin position="234"/>
        <end position="251"/>
    </location>
</feature>
<dbReference type="GO" id="GO:0032472">
    <property type="term" value="P:Golgi calcium ion transport"/>
    <property type="evidence" value="ECO:0007669"/>
    <property type="project" value="TreeGrafter"/>
</dbReference>
<organism evidence="7 8">
    <name type="scientific">Zygosaccharomyces bailii (strain CLIB 213 / ATCC 58445 / CBS 680 / BCRC 21525 / NBRC 1098 / NCYC 1416 / NRRL Y-2227)</name>
    <dbReference type="NCBI Taxonomy" id="1333698"/>
    <lineage>
        <taxon>Eukaryota</taxon>
        <taxon>Fungi</taxon>
        <taxon>Dikarya</taxon>
        <taxon>Ascomycota</taxon>
        <taxon>Saccharomycotina</taxon>
        <taxon>Saccharomycetes</taxon>
        <taxon>Saccharomycetales</taxon>
        <taxon>Saccharomycetaceae</taxon>
        <taxon>Zygosaccharomyces</taxon>
    </lineage>
</organism>
<evidence type="ECO:0000256" key="4">
    <source>
        <dbReference type="ARBA" id="ARBA00022989"/>
    </source>
</evidence>
<dbReference type="GO" id="GO:0015085">
    <property type="term" value="F:calcium ion transmembrane transporter activity"/>
    <property type="evidence" value="ECO:0007669"/>
    <property type="project" value="TreeGrafter"/>
</dbReference>
<comment type="similarity">
    <text evidence="2 6">Belongs to the GDT1 family.</text>
</comment>
<evidence type="ECO:0000256" key="2">
    <source>
        <dbReference type="ARBA" id="ARBA00009190"/>
    </source>
</evidence>
<gene>
    <name evidence="7" type="ORF">BN860_07558g</name>
</gene>
<evidence type="ECO:0000256" key="1">
    <source>
        <dbReference type="ARBA" id="ARBA00004141"/>
    </source>
</evidence>
<dbReference type="OrthoDB" id="442680at2759"/>
<dbReference type="EMBL" id="HG316459">
    <property type="protein sequence ID" value="CDF90395.1"/>
    <property type="molecule type" value="Genomic_DNA"/>
</dbReference>
<feature type="transmembrane region" description="Helical" evidence="6">
    <location>
        <begin position="164"/>
        <end position="181"/>
    </location>
</feature>
<evidence type="ECO:0000256" key="5">
    <source>
        <dbReference type="ARBA" id="ARBA00023136"/>
    </source>
</evidence>
<dbReference type="GO" id="GO:0005384">
    <property type="term" value="F:manganese ion transmembrane transporter activity"/>
    <property type="evidence" value="ECO:0007669"/>
    <property type="project" value="TreeGrafter"/>
</dbReference>
<keyword evidence="8" id="KW-1185">Reference proteome</keyword>
<proteinExistence type="inferred from homology"/>
<dbReference type="PANTHER" id="PTHR12608:SF1">
    <property type="entry name" value="TRANSMEMBRANE PROTEIN 165"/>
    <property type="match status" value="1"/>
</dbReference>
<feature type="transmembrane region" description="Helical" evidence="6">
    <location>
        <begin position="201"/>
        <end position="222"/>
    </location>
</feature>
<sequence length="258" mass="28762">MSIYVADTEGDVVEGQEALASFYMAVSMIVVSEIGDKTFLMGALMAMRHPKWLVFTSSFCSLAIMTILSGIAGHAFVSVISERYTRYFAGLLFLVFAYKLTLEGLHMPKDAGVDDELAEVEEEISSQAINSNLHDLETGKKFNGNYSQDINYFKFVWKKLEKRVFAFFSPLWIQIFCMIFLGEFGDRSQVSIVAMASHNDYWLVIFGAVTGHLLCSCLAIIGGKLLATKISMRTVTFGGAVSFFVFAIHYICEARSMV</sequence>
<dbReference type="AlphaFoldDB" id="A0A8J2T8X7"/>
<accession>A0A8J2T8X7</accession>
<dbReference type="GO" id="GO:0005794">
    <property type="term" value="C:Golgi apparatus"/>
    <property type="evidence" value="ECO:0007669"/>
    <property type="project" value="TreeGrafter"/>
</dbReference>
<dbReference type="Proteomes" id="UP000019375">
    <property type="component" value="Unassembled WGS sequence"/>
</dbReference>
<dbReference type="InterPro" id="IPR001727">
    <property type="entry name" value="GDT1-like"/>
</dbReference>
<evidence type="ECO:0000313" key="7">
    <source>
        <dbReference type="EMBL" id="CDF90395.1"/>
    </source>
</evidence>
<evidence type="ECO:0000256" key="6">
    <source>
        <dbReference type="RuleBase" id="RU365102"/>
    </source>
</evidence>
<keyword evidence="5 6" id="KW-0472">Membrane</keyword>
<dbReference type="PANTHER" id="PTHR12608">
    <property type="entry name" value="TRANSMEMBRANE PROTEIN HTP-1 RELATED"/>
    <property type="match status" value="1"/>
</dbReference>
<feature type="transmembrane region" description="Helical" evidence="6">
    <location>
        <begin position="84"/>
        <end position="102"/>
    </location>
</feature>
<reference evidence="8" key="1">
    <citation type="journal article" date="2013" name="Genome Announc.">
        <title>Genome sequence of the food spoilage yeast Zygosaccharomyces bailii CLIB 213(T).</title>
        <authorList>
            <person name="Galeote V."/>
            <person name="Bigey F."/>
            <person name="Devillers H."/>
            <person name="Neuveglise C."/>
            <person name="Dequin S."/>
        </authorList>
    </citation>
    <scope>NUCLEOTIDE SEQUENCE [LARGE SCALE GENOMIC DNA]</scope>
    <source>
        <strain evidence="8">CLIB 213 / ATCC 58445 / CBS 680 / CCRC 21525 / NBRC 1098 / NCYC 1416 / NRRL Y-2227</strain>
    </source>
</reference>
<evidence type="ECO:0000256" key="3">
    <source>
        <dbReference type="ARBA" id="ARBA00022692"/>
    </source>
</evidence>
<dbReference type="Pfam" id="PF01169">
    <property type="entry name" value="GDT1"/>
    <property type="match status" value="2"/>
</dbReference>
<protein>
    <recommendedName>
        <fullName evidence="6">GDT1 family protein</fullName>
    </recommendedName>
</protein>
<feature type="transmembrane region" description="Helical" evidence="6">
    <location>
        <begin position="52"/>
        <end position="72"/>
    </location>
</feature>
<evidence type="ECO:0000313" key="8">
    <source>
        <dbReference type="Proteomes" id="UP000019375"/>
    </source>
</evidence>
<comment type="subcellular location">
    <subcellularLocation>
        <location evidence="1 6">Membrane</location>
        <topology evidence="1 6">Multi-pass membrane protein</topology>
    </subcellularLocation>
</comment>
<dbReference type="GO" id="GO:0000329">
    <property type="term" value="C:fungal-type vacuole membrane"/>
    <property type="evidence" value="ECO:0007669"/>
    <property type="project" value="TreeGrafter"/>
</dbReference>